<feature type="region of interest" description="Disordered" evidence="1">
    <location>
        <begin position="193"/>
        <end position="262"/>
    </location>
</feature>
<accession>A0A4Y6PZ49</accession>
<evidence type="ECO:0000256" key="1">
    <source>
        <dbReference type="SAM" id="MobiDB-lite"/>
    </source>
</evidence>
<keyword evidence="3" id="KW-1185">Reference proteome</keyword>
<name>A0A4Y6PZ49_PERCE</name>
<reference evidence="2 3" key="1">
    <citation type="submission" date="2019-06" db="EMBL/GenBank/DDBJ databases">
        <title>Persicimonas caeni gen. nov., sp. nov., a predatory bacterium isolated from solar saltern.</title>
        <authorList>
            <person name="Wang S."/>
        </authorList>
    </citation>
    <scope>NUCLEOTIDE SEQUENCE [LARGE SCALE GENOMIC DNA]</scope>
    <source>
        <strain evidence="2 3">YN101</strain>
    </source>
</reference>
<evidence type="ECO:0008006" key="4">
    <source>
        <dbReference type="Google" id="ProtNLM"/>
    </source>
</evidence>
<dbReference type="OrthoDB" id="8909920at2"/>
<dbReference type="Proteomes" id="UP000315995">
    <property type="component" value="Chromosome"/>
</dbReference>
<dbReference type="RefSeq" id="WP_141200042.1">
    <property type="nucleotide sequence ID" value="NZ_CP041186.1"/>
</dbReference>
<feature type="compositionally biased region" description="Low complexity" evidence="1">
    <location>
        <begin position="221"/>
        <end position="230"/>
    </location>
</feature>
<protein>
    <recommendedName>
        <fullName evidence="4">Recombinase RecT</fullName>
    </recommendedName>
</protein>
<dbReference type="AlphaFoldDB" id="A0A4Y6PZ49"/>
<sequence>MATPPNQKTPEATSEPRDAHGRAAASSRQTGALGTGRYEPRDLAELMRYCKIVVQSDLCPRHIKSPADAMLIIQRGAELGLSAVNALQNLNVINGKVTMPAALAVGVVKASEACEYFTCIESTDEYSTWETKRRGNPEPTRYTFSKHDAQVAGLWGSGTWRKYPRNLLAARASMNLARMEYQDVLVGVYTPEEMEDVDEPSRRPSPAPSRSEPAPEPAAAPEPVAEAPAEQTAPVDPTASVHWSEQTVARPRDKSRTKKWQKQNERFHALMRTNDVEEHCDAFRDLMKDRHDVESWTHIPAELLQKWCDVIAKRSDEVDGEGDEAMSERARWVVEKLEQHAEHAQKDGEAGEADNS</sequence>
<organism evidence="2 3">
    <name type="scientific">Persicimonas caeni</name>
    <dbReference type="NCBI Taxonomy" id="2292766"/>
    <lineage>
        <taxon>Bacteria</taxon>
        <taxon>Deltaproteobacteria</taxon>
        <taxon>Bradymonadales</taxon>
        <taxon>Bradymonadaceae</taxon>
        <taxon>Persicimonas</taxon>
    </lineage>
</organism>
<feature type="region of interest" description="Disordered" evidence="1">
    <location>
        <begin position="1"/>
        <end position="36"/>
    </location>
</feature>
<gene>
    <name evidence="2" type="ORF">FIV42_23440</name>
</gene>
<accession>A0A5B8YGU4</accession>
<feature type="compositionally biased region" description="Polar residues" evidence="1">
    <location>
        <begin position="1"/>
        <end position="12"/>
    </location>
</feature>
<dbReference type="EMBL" id="CP041186">
    <property type="protein sequence ID" value="QDG53588.1"/>
    <property type="molecule type" value="Genomic_DNA"/>
</dbReference>
<evidence type="ECO:0000313" key="2">
    <source>
        <dbReference type="EMBL" id="QDG53588.1"/>
    </source>
</evidence>
<proteinExistence type="predicted"/>
<evidence type="ECO:0000313" key="3">
    <source>
        <dbReference type="Proteomes" id="UP000315995"/>
    </source>
</evidence>